<dbReference type="OrthoDB" id="9779263at2"/>
<dbReference type="InterPro" id="IPR029044">
    <property type="entry name" value="Nucleotide-diphossugar_trans"/>
</dbReference>
<dbReference type="STRING" id="1333662.LPB303_00100"/>
<sequence length="199" mass="22744">MKNIAILVLAAGKSSRMNSIKQLEKINHKTLLEITLEKIQRVYNSTIFCVLGANSDKIKSETKTKNIQFIENTNFENGLSSSIVAGIKYFKKKNYHFDGIFILLADQPAIEISYLEDMLHLFEQNKDIIIASNYGQKLGVPAIFPKKYFSDLLLIKGDKGAKEFINKKKNEVLFSTIPTDFLDIDTKEELQRYKNSILK</sequence>
<dbReference type="RefSeq" id="WP_068446893.1">
    <property type="nucleotide sequence ID" value="NZ_CANKUV010000001.1"/>
</dbReference>
<gene>
    <name evidence="2" type="ORF">LPB303_00100</name>
</gene>
<keyword evidence="2" id="KW-0808">Transferase</keyword>
<dbReference type="PANTHER" id="PTHR43777">
    <property type="entry name" value="MOLYBDENUM COFACTOR CYTIDYLYLTRANSFERASE"/>
    <property type="match status" value="1"/>
</dbReference>
<dbReference type="Gene3D" id="3.90.550.10">
    <property type="entry name" value="Spore Coat Polysaccharide Biosynthesis Protein SpsA, Chain A"/>
    <property type="match status" value="1"/>
</dbReference>
<dbReference type="PANTHER" id="PTHR43777:SF1">
    <property type="entry name" value="MOLYBDENUM COFACTOR CYTIDYLYLTRANSFERASE"/>
    <property type="match status" value="1"/>
</dbReference>
<dbReference type="CDD" id="cd04182">
    <property type="entry name" value="GT_2_like_f"/>
    <property type="match status" value="1"/>
</dbReference>
<feature type="domain" description="MobA-like NTP transferase" evidence="1">
    <location>
        <begin position="7"/>
        <end position="168"/>
    </location>
</feature>
<organism evidence="2 3">
    <name type="scientific">Polaribacter atrinae</name>
    <dbReference type="NCBI Taxonomy" id="1333662"/>
    <lineage>
        <taxon>Bacteria</taxon>
        <taxon>Pseudomonadati</taxon>
        <taxon>Bacteroidota</taxon>
        <taxon>Flavobacteriia</taxon>
        <taxon>Flavobacteriales</taxon>
        <taxon>Flavobacteriaceae</taxon>
    </lineage>
</organism>
<proteinExistence type="predicted"/>
<keyword evidence="3" id="KW-1185">Reference proteome</keyword>
<name>A0A176TFU0_9FLAO</name>
<evidence type="ECO:0000313" key="2">
    <source>
        <dbReference type="EMBL" id="OAD46694.1"/>
    </source>
</evidence>
<dbReference type="AlphaFoldDB" id="A0A176TFU0"/>
<comment type="caution">
    <text evidence="2">The sequence shown here is derived from an EMBL/GenBank/DDBJ whole genome shotgun (WGS) entry which is preliminary data.</text>
</comment>
<dbReference type="Proteomes" id="UP000076923">
    <property type="component" value="Unassembled WGS sequence"/>
</dbReference>
<dbReference type="SUPFAM" id="SSF53448">
    <property type="entry name" value="Nucleotide-diphospho-sugar transferases"/>
    <property type="match status" value="1"/>
</dbReference>
<dbReference type="InterPro" id="IPR025877">
    <property type="entry name" value="MobA-like_NTP_Trfase"/>
</dbReference>
<accession>A0A176TFU0</accession>
<protein>
    <submittedName>
        <fullName evidence="2">Glycosyl transferase</fullName>
    </submittedName>
</protein>
<evidence type="ECO:0000313" key="3">
    <source>
        <dbReference type="Proteomes" id="UP000076923"/>
    </source>
</evidence>
<evidence type="ECO:0000259" key="1">
    <source>
        <dbReference type="Pfam" id="PF12804"/>
    </source>
</evidence>
<reference evidence="2 3" key="1">
    <citation type="submission" date="2016-02" db="EMBL/GenBank/DDBJ databases">
        <title>Draft genome sequence of Polaribacter atrinae KACC17473.</title>
        <authorList>
            <person name="Shin S.-K."/>
            <person name="Yi H."/>
        </authorList>
    </citation>
    <scope>NUCLEOTIDE SEQUENCE [LARGE SCALE GENOMIC DNA]</scope>
    <source>
        <strain evidence="2 3">KACC 17473</strain>
    </source>
</reference>
<dbReference type="Pfam" id="PF12804">
    <property type="entry name" value="NTP_transf_3"/>
    <property type="match status" value="1"/>
</dbReference>
<dbReference type="GO" id="GO:0016779">
    <property type="term" value="F:nucleotidyltransferase activity"/>
    <property type="evidence" value="ECO:0007669"/>
    <property type="project" value="UniProtKB-ARBA"/>
</dbReference>
<dbReference type="EMBL" id="LVWE01000001">
    <property type="protein sequence ID" value="OAD46694.1"/>
    <property type="molecule type" value="Genomic_DNA"/>
</dbReference>